<evidence type="ECO:0000313" key="1">
    <source>
        <dbReference type="EMBL" id="GBN98629.1"/>
    </source>
</evidence>
<dbReference type="EMBL" id="BGPR01027833">
    <property type="protein sequence ID" value="GBN98634.1"/>
    <property type="molecule type" value="Genomic_DNA"/>
</dbReference>
<dbReference type="EMBL" id="BGPR01027831">
    <property type="protein sequence ID" value="GBN98629.1"/>
    <property type="molecule type" value="Genomic_DNA"/>
</dbReference>
<protein>
    <recommendedName>
        <fullName evidence="4">Transposable element Tc3 transposase</fullName>
    </recommendedName>
</protein>
<organism evidence="1 3">
    <name type="scientific">Araneus ventricosus</name>
    <name type="common">Orbweaver spider</name>
    <name type="synonym">Epeira ventricosa</name>
    <dbReference type="NCBI Taxonomy" id="182803"/>
    <lineage>
        <taxon>Eukaryota</taxon>
        <taxon>Metazoa</taxon>
        <taxon>Ecdysozoa</taxon>
        <taxon>Arthropoda</taxon>
        <taxon>Chelicerata</taxon>
        <taxon>Arachnida</taxon>
        <taxon>Araneae</taxon>
        <taxon>Araneomorphae</taxon>
        <taxon>Entelegynae</taxon>
        <taxon>Araneoidea</taxon>
        <taxon>Araneidae</taxon>
        <taxon>Araneus</taxon>
    </lineage>
</organism>
<sequence length="206" mass="23129">MFDSHNFHVWSEENPHATRTRAAQERFSVNVWAGIVRDHLVGPYLSPERLTGANYLIFLQQVLPQLLDDAHVSAAMRSSMWFQHDGAPAHYSIGVCLHLNATYGQQWIGRGGPVLWPARSPDLTCLDYFLWGYVKSLVCETPVNSVEDLVARIAAAAEEVRDTPGIFANARSSVRRRCEACASRPGDVISNTYFDDDRCLFNVLFS</sequence>
<dbReference type="Gene3D" id="3.30.420.10">
    <property type="entry name" value="Ribonuclease H-like superfamily/Ribonuclease H"/>
    <property type="match status" value="1"/>
</dbReference>
<dbReference type="PANTHER" id="PTHR47326:SF1">
    <property type="entry name" value="HTH PSQ-TYPE DOMAIN-CONTAINING PROTEIN"/>
    <property type="match status" value="1"/>
</dbReference>
<dbReference type="GO" id="GO:0003676">
    <property type="term" value="F:nucleic acid binding"/>
    <property type="evidence" value="ECO:0007669"/>
    <property type="project" value="InterPro"/>
</dbReference>
<keyword evidence="3" id="KW-1185">Reference proteome</keyword>
<reference evidence="1 3" key="1">
    <citation type="journal article" date="2019" name="Sci. Rep.">
        <title>Orb-weaving spider Araneus ventricosus genome elucidates the spidroin gene catalogue.</title>
        <authorList>
            <person name="Kono N."/>
            <person name="Nakamura H."/>
            <person name="Ohtoshi R."/>
            <person name="Moran D.A.P."/>
            <person name="Shinohara A."/>
            <person name="Yoshida Y."/>
            <person name="Fujiwara M."/>
            <person name="Mori M."/>
            <person name="Tomita M."/>
            <person name="Arakawa K."/>
        </authorList>
    </citation>
    <scope>NUCLEOTIDE SEQUENCE [LARGE SCALE GENOMIC DNA]</scope>
</reference>
<evidence type="ECO:0000313" key="3">
    <source>
        <dbReference type="Proteomes" id="UP000499080"/>
    </source>
</evidence>
<accession>A0A4Y2TGV1</accession>
<proteinExistence type="predicted"/>
<gene>
    <name evidence="1" type="ORF">AVEN_195042_1</name>
    <name evidence="2" type="ORF">AVEN_33934_1</name>
</gene>
<dbReference type="AlphaFoldDB" id="A0A4Y2TGV1"/>
<dbReference type="OrthoDB" id="6436917at2759"/>
<dbReference type="Proteomes" id="UP000499080">
    <property type="component" value="Unassembled WGS sequence"/>
</dbReference>
<name>A0A4Y2TGV1_ARAVE</name>
<dbReference type="InterPro" id="IPR036397">
    <property type="entry name" value="RNaseH_sf"/>
</dbReference>
<evidence type="ECO:0008006" key="4">
    <source>
        <dbReference type="Google" id="ProtNLM"/>
    </source>
</evidence>
<comment type="caution">
    <text evidence="1">The sequence shown here is derived from an EMBL/GenBank/DDBJ whole genome shotgun (WGS) entry which is preliminary data.</text>
</comment>
<dbReference type="PANTHER" id="PTHR47326">
    <property type="entry name" value="TRANSPOSABLE ELEMENT TC3 TRANSPOSASE-LIKE PROTEIN"/>
    <property type="match status" value="1"/>
</dbReference>
<evidence type="ECO:0000313" key="2">
    <source>
        <dbReference type="EMBL" id="GBN98634.1"/>
    </source>
</evidence>